<name>A0A232M6G3_9EURO</name>
<protein>
    <recommendedName>
        <fullName evidence="2">LDB19 N-terminal domain-containing protein</fullName>
    </recommendedName>
</protein>
<dbReference type="OrthoDB" id="3832628at2759"/>
<feature type="domain" description="LDB19 N-terminal" evidence="2">
    <location>
        <begin position="138"/>
        <end position="312"/>
    </location>
</feature>
<proteinExistence type="predicted"/>
<evidence type="ECO:0000259" key="2">
    <source>
        <dbReference type="Pfam" id="PF13002"/>
    </source>
</evidence>
<dbReference type="InterPro" id="IPR024391">
    <property type="entry name" value="LDB19_N"/>
</dbReference>
<feature type="region of interest" description="Disordered" evidence="1">
    <location>
        <begin position="471"/>
        <end position="516"/>
    </location>
</feature>
<comment type="caution">
    <text evidence="3">The sequence shown here is derived from an EMBL/GenBank/DDBJ whole genome shotgun (WGS) entry which is preliminary data.</text>
</comment>
<reference evidence="3 4" key="1">
    <citation type="journal article" date="2015" name="Environ. Microbiol.">
        <title>Metagenome sequence of Elaphomyces granulatus from sporocarp tissue reveals Ascomycota ectomycorrhizal fingerprints of genome expansion and a Proteobacteria-rich microbiome.</title>
        <authorList>
            <person name="Quandt C.A."/>
            <person name="Kohler A."/>
            <person name="Hesse C.N."/>
            <person name="Sharpton T.J."/>
            <person name="Martin F."/>
            <person name="Spatafora J.W."/>
        </authorList>
    </citation>
    <scope>NUCLEOTIDE SEQUENCE [LARGE SCALE GENOMIC DNA]</scope>
    <source>
        <strain evidence="3 4">OSC145934</strain>
    </source>
</reference>
<dbReference type="EMBL" id="NPHW01002240">
    <property type="protein sequence ID" value="OXV11884.1"/>
    <property type="molecule type" value="Genomic_DNA"/>
</dbReference>
<keyword evidence="4" id="KW-1185">Reference proteome</keyword>
<sequence length="516" mass="57197">MPGRLLSTLVRSSSPSTTLSLSNSSNSSLNEIPSSTRRASDHVPPERRLSFSMEHFIHPHRDHLNYKGKRIGLGRVGRSKDGTPKGDGLTSPVKLDMITESPPLVFYGPPASSTGALFSGRLRVVVPATPGGINLQNLTMTLTSTVRTRKPVARDCRQCSMRVEELFRWDFLAESIQLKPGDHDFPFSYLFPGHLAATTHGLLGDVEYLLSAKATPSTGEEFTWKTSLLIQRAILPSHDRTAIRIFPPTQIMTRVVLPSVVHPIGTFPVQMMLSGIVAKGAETRWRLCRMAWRIEEHEKMMSVACDKHTHQLGSEGKDISHEDIRVIGYSNIKDGWKSDFEAGEITMEFDASIRPGRNPVCDLAMSQGLEVSHYLSLEMVIAEEIRSTKGVSSTGAARVLRMQFRLPVTERSGLGISWDEEMPPVYDDVPASPPGYFTLDTGCAIEDYQGPLPDYEELERVDSLRLDQDLTTSSSSLSEHLPLSRPQTRLTSEDLIAEPWDDPHPEENEAAVALLS</sequence>
<dbReference type="Proteomes" id="UP000243515">
    <property type="component" value="Unassembled WGS sequence"/>
</dbReference>
<evidence type="ECO:0000313" key="4">
    <source>
        <dbReference type="Proteomes" id="UP000243515"/>
    </source>
</evidence>
<dbReference type="Gene3D" id="2.60.40.640">
    <property type="match status" value="1"/>
</dbReference>
<organism evidence="3 4">
    <name type="scientific">Elaphomyces granulatus</name>
    <dbReference type="NCBI Taxonomy" id="519963"/>
    <lineage>
        <taxon>Eukaryota</taxon>
        <taxon>Fungi</taxon>
        <taxon>Dikarya</taxon>
        <taxon>Ascomycota</taxon>
        <taxon>Pezizomycotina</taxon>
        <taxon>Eurotiomycetes</taxon>
        <taxon>Eurotiomycetidae</taxon>
        <taxon>Eurotiales</taxon>
        <taxon>Elaphomycetaceae</taxon>
        <taxon>Elaphomyces</taxon>
    </lineage>
</organism>
<feature type="region of interest" description="Disordered" evidence="1">
    <location>
        <begin position="1"/>
        <end position="45"/>
    </location>
</feature>
<dbReference type="InterPro" id="IPR014752">
    <property type="entry name" value="Arrestin-like_C"/>
</dbReference>
<accession>A0A232M6G3</accession>
<dbReference type="AlphaFoldDB" id="A0A232M6G3"/>
<evidence type="ECO:0000256" key="1">
    <source>
        <dbReference type="SAM" id="MobiDB-lite"/>
    </source>
</evidence>
<feature type="compositionally biased region" description="Low complexity" evidence="1">
    <location>
        <begin position="1"/>
        <end position="36"/>
    </location>
</feature>
<dbReference type="Pfam" id="PF13002">
    <property type="entry name" value="LDB19"/>
    <property type="match status" value="1"/>
</dbReference>
<evidence type="ECO:0000313" key="3">
    <source>
        <dbReference type="EMBL" id="OXV11884.1"/>
    </source>
</evidence>
<gene>
    <name evidence="3" type="ORF">Egran_00353</name>
</gene>
<feature type="compositionally biased region" description="Low complexity" evidence="1">
    <location>
        <begin position="471"/>
        <end position="486"/>
    </location>
</feature>